<dbReference type="Proteomes" id="UP000077857">
    <property type="component" value="Unassembled WGS sequence"/>
</dbReference>
<gene>
    <name evidence="1" type="ORF">A1507_03690</name>
</gene>
<protein>
    <submittedName>
        <fullName evidence="1">Uncharacterized protein</fullName>
    </submittedName>
</protein>
<comment type="caution">
    <text evidence="1">The sequence shown here is derived from an EMBL/GenBank/DDBJ whole genome shotgun (WGS) entry which is preliminary data.</text>
</comment>
<accession>A0A177MXI1</accession>
<reference evidence="1 2" key="1">
    <citation type="submission" date="2016-03" db="EMBL/GenBank/DDBJ databases">
        <authorList>
            <person name="Ploux O."/>
        </authorList>
    </citation>
    <scope>NUCLEOTIDE SEQUENCE [LARGE SCALE GENOMIC DNA]</scope>
    <source>
        <strain evidence="1 2">R-45378</strain>
    </source>
</reference>
<evidence type="ECO:0000313" key="1">
    <source>
        <dbReference type="EMBL" id="OAI10406.1"/>
    </source>
</evidence>
<organism evidence="1 2">
    <name type="scientific">Methylomonas koyamae</name>
    <dbReference type="NCBI Taxonomy" id="702114"/>
    <lineage>
        <taxon>Bacteria</taxon>
        <taxon>Pseudomonadati</taxon>
        <taxon>Pseudomonadota</taxon>
        <taxon>Gammaproteobacteria</taxon>
        <taxon>Methylococcales</taxon>
        <taxon>Methylococcaceae</taxon>
        <taxon>Methylomonas</taxon>
    </lineage>
</organism>
<proteinExistence type="predicted"/>
<dbReference type="AlphaFoldDB" id="A0A177MXI1"/>
<sequence length="81" mass="9342">MCSAERVKPRFLLAMFNVCQQKQRRIKEGYVRVSNWRRPGIPKGHKRIAGAQKPRMAKFQHILVPWIPAIHAGMTASISFN</sequence>
<evidence type="ECO:0000313" key="2">
    <source>
        <dbReference type="Proteomes" id="UP000077857"/>
    </source>
</evidence>
<name>A0A177MXI1_9GAMM</name>
<dbReference type="EMBL" id="LUUJ01000134">
    <property type="protein sequence ID" value="OAI10406.1"/>
    <property type="molecule type" value="Genomic_DNA"/>
</dbReference>